<name>A0A1X6XPM0_9MICO</name>
<keyword evidence="3" id="KW-1185">Reference proteome</keyword>
<evidence type="ECO:0000313" key="3">
    <source>
        <dbReference type="Proteomes" id="UP000196581"/>
    </source>
</evidence>
<proteinExistence type="inferred from homology"/>
<sequence>MSLFHVDSDRVLATASSAQTRSDEIATSVDALMHDLASLADTWQGTAASSFQSAAEEWRSVQTSVHDSLRSINEALRMAGQQYQEVEAANTRMFSP</sequence>
<dbReference type="AlphaFoldDB" id="A0A1X6XPM0"/>
<dbReference type="SUPFAM" id="SSF140453">
    <property type="entry name" value="EsxAB dimer-like"/>
    <property type="match status" value="1"/>
</dbReference>
<evidence type="ECO:0000256" key="1">
    <source>
        <dbReference type="RuleBase" id="RU362001"/>
    </source>
</evidence>
<accession>A0A1X6XPM0</accession>
<gene>
    <name evidence="2" type="ORF">FM105_12795</name>
</gene>
<dbReference type="EMBL" id="FWFF01000020">
    <property type="protein sequence ID" value="SLN00497.1"/>
    <property type="molecule type" value="Genomic_DNA"/>
</dbReference>
<dbReference type="InterPro" id="IPR036689">
    <property type="entry name" value="ESAT-6-like_sf"/>
</dbReference>
<comment type="similarity">
    <text evidence="1">Belongs to the WXG100 family.</text>
</comment>
<dbReference type="NCBIfam" id="TIGR03930">
    <property type="entry name" value="WXG100_ESAT6"/>
    <property type="match status" value="1"/>
</dbReference>
<evidence type="ECO:0000313" key="2">
    <source>
        <dbReference type="EMBL" id="SLN00497.1"/>
    </source>
</evidence>
<dbReference type="Proteomes" id="UP000196581">
    <property type="component" value="Unassembled WGS sequence"/>
</dbReference>
<dbReference type="RefSeq" id="WP_087008789.1">
    <property type="nucleotide sequence ID" value="NZ_FWFF01000020.1"/>
</dbReference>
<dbReference type="Pfam" id="PF06013">
    <property type="entry name" value="WXG100"/>
    <property type="match status" value="1"/>
</dbReference>
<dbReference type="Gene3D" id="1.10.287.1060">
    <property type="entry name" value="ESAT-6-like"/>
    <property type="match status" value="1"/>
</dbReference>
<organism evidence="2 3">
    <name type="scientific">Brevibacterium yomogidense</name>
    <dbReference type="NCBI Taxonomy" id="946573"/>
    <lineage>
        <taxon>Bacteria</taxon>
        <taxon>Bacillati</taxon>
        <taxon>Actinomycetota</taxon>
        <taxon>Actinomycetes</taxon>
        <taxon>Micrococcales</taxon>
        <taxon>Brevibacteriaceae</taxon>
        <taxon>Brevibacterium</taxon>
    </lineage>
</organism>
<dbReference type="InterPro" id="IPR010310">
    <property type="entry name" value="T7SS_ESAT-6-like"/>
</dbReference>
<protein>
    <recommendedName>
        <fullName evidence="1">ESAT-6-like protein</fullName>
    </recommendedName>
</protein>
<reference evidence="3" key="1">
    <citation type="submission" date="2017-02" db="EMBL/GenBank/DDBJ databases">
        <authorList>
            <person name="Dridi B."/>
        </authorList>
    </citation>
    <scope>NUCLEOTIDE SEQUENCE [LARGE SCALE GENOMIC DNA]</scope>
    <source>
        <strain evidence="3">B Co 03.10</strain>
    </source>
</reference>